<keyword evidence="2 8" id="KW-0812">Transmembrane</keyword>
<evidence type="ECO:0000313" key="10">
    <source>
        <dbReference type="EMBL" id="CAF1271853.1"/>
    </source>
</evidence>
<keyword evidence="3 8" id="KW-1133">Transmembrane helix</keyword>
<feature type="transmembrane region" description="Helical" evidence="8">
    <location>
        <begin position="168"/>
        <end position="190"/>
    </location>
</feature>
<evidence type="ECO:0000256" key="8">
    <source>
        <dbReference type="SAM" id="Phobius"/>
    </source>
</evidence>
<comment type="subcellular location">
    <subcellularLocation>
        <location evidence="1">Membrane</location>
        <topology evidence="1">Multi-pass membrane protein</topology>
    </subcellularLocation>
</comment>
<dbReference type="EMBL" id="CAJNOE010000564">
    <property type="protein sequence ID" value="CAF1271853.1"/>
    <property type="molecule type" value="Genomic_DNA"/>
</dbReference>
<dbReference type="SUPFAM" id="SSF81321">
    <property type="entry name" value="Family A G protein-coupled receptor-like"/>
    <property type="match status" value="1"/>
</dbReference>
<dbReference type="PANTHER" id="PTHR24243">
    <property type="entry name" value="G-PROTEIN COUPLED RECEPTOR"/>
    <property type="match status" value="1"/>
</dbReference>
<evidence type="ECO:0000256" key="5">
    <source>
        <dbReference type="ARBA" id="ARBA00023136"/>
    </source>
</evidence>
<keyword evidence="4" id="KW-0297">G-protein coupled receptor</keyword>
<keyword evidence="5 8" id="KW-0472">Membrane</keyword>
<gene>
    <name evidence="10" type="ORF">IZO911_LOCUS32471</name>
</gene>
<sequence>MLNLSFLQQILTRYGMSTYTILGNIGNLLNMSIFYQFKHRKNPCSIYLLSMTICNLICLNIGTIPIILSSDFPDIRTQYLFICKIQFYIRHTTNQMMRTYKVLACIDRFALSSTHITIRSFSQYNISIRLIIITGIFWLIIGLFFSFIRSIKISLCSIHNDSYFLIYTIYYMISAGILPPILILIFSILLMKNLKEMRAHIHCLRQRRNEKIRPINILRKRDRDLMKMVLVEVMFYVISTLPFSIYLIYRMITNGKMKSEKQNQMELFINYLTQSFMMYLNTVLPFYIYITTSTAFRRQCKKVIIKFYRFIRRNKYKKSYFI</sequence>
<reference evidence="10" key="1">
    <citation type="submission" date="2021-02" db="EMBL/GenBank/DDBJ databases">
        <authorList>
            <person name="Nowell W R."/>
        </authorList>
    </citation>
    <scope>NUCLEOTIDE SEQUENCE</scope>
</reference>
<dbReference type="InterPro" id="IPR017452">
    <property type="entry name" value="GPCR_Rhodpsn_7TM"/>
</dbReference>
<evidence type="ECO:0000256" key="3">
    <source>
        <dbReference type="ARBA" id="ARBA00022989"/>
    </source>
</evidence>
<dbReference type="PANTHER" id="PTHR24243:SF230">
    <property type="entry name" value="G-PROTEIN COUPLED RECEPTORS FAMILY 1 PROFILE DOMAIN-CONTAINING PROTEIN"/>
    <property type="match status" value="1"/>
</dbReference>
<keyword evidence="6" id="KW-0675">Receptor</keyword>
<dbReference type="Pfam" id="PF00001">
    <property type="entry name" value="7tm_1"/>
    <property type="match status" value="1"/>
</dbReference>
<dbReference type="GO" id="GO:0004930">
    <property type="term" value="F:G protein-coupled receptor activity"/>
    <property type="evidence" value="ECO:0007669"/>
    <property type="project" value="UniProtKB-KW"/>
</dbReference>
<comment type="caution">
    <text evidence="10">The sequence shown here is derived from an EMBL/GenBank/DDBJ whole genome shotgun (WGS) entry which is preliminary data.</text>
</comment>
<name>A0A815BL77_9BILA</name>
<dbReference type="AlphaFoldDB" id="A0A815BL77"/>
<feature type="transmembrane region" description="Helical" evidence="8">
    <location>
        <begin position="130"/>
        <end position="148"/>
    </location>
</feature>
<evidence type="ECO:0000259" key="9">
    <source>
        <dbReference type="PROSITE" id="PS50262"/>
    </source>
</evidence>
<dbReference type="Gene3D" id="1.20.1070.10">
    <property type="entry name" value="Rhodopsin 7-helix transmembrane proteins"/>
    <property type="match status" value="1"/>
</dbReference>
<dbReference type="Proteomes" id="UP000663860">
    <property type="component" value="Unassembled WGS sequence"/>
</dbReference>
<dbReference type="InterPro" id="IPR000276">
    <property type="entry name" value="GPCR_Rhodpsn"/>
</dbReference>
<protein>
    <recommendedName>
        <fullName evidence="9">G-protein coupled receptors family 1 profile domain-containing protein</fullName>
    </recommendedName>
</protein>
<feature type="domain" description="G-protein coupled receptors family 1 profile" evidence="9">
    <location>
        <begin position="26"/>
        <end position="289"/>
    </location>
</feature>
<evidence type="ECO:0000256" key="2">
    <source>
        <dbReference type="ARBA" id="ARBA00022692"/>
    </source>
</evidence>
<accession>A0A815BL77</accession>
<evidence type="ECO:0000256" key="7">
    <source>
        <dbReference type="ARBA" id="ARBA00023224"/>
    </source>
</evidence>
<feature type="transmembrane region" description="Helical" evidence="8">
    <location>
        <begin position="47"/>
        <end position="68"/>
    </location>
</feature>
<feature type="transmembrane region" description="Helical" evidence="8">
    <location>
        <begin position="16"/>
        <end position="35"/>
    </location>
</feature>
<feature type="transmembrane region" description="Helical" evidence="8">
    <location>
        <begin position="229"/>
        <end position="249"/>
    </location>
</feature>
<keyword evidence="7" id="KW-0807">Transducer</keyword>
<dbReference type="GO" id="GO:0005886">
    <property type="term" value="C:plasma membrane"/>
    <property type="evidence" value="ECO:0007669"/>
    <property type="project" value="TreeGrafter"/>
</dbReference>
<dbReference type="PROSITE" id="PS50262">
    <property type="entry name" value="G_PROTEIN_RECEP_F1_2"/>
    <property type="match status" value="1"/>
</dbReference>
<evidence type="ECO:0000256" key="4">
    <source>
        <dbReference type="ARBA" id="ARBA00023040"/>
    </source>
</evidence>
<evidence type="ECO:0000313" key="11">
    <source>
        <dbReference type="Proteomes" id="UP000663860"/>
    </source>
</evidence>
<proteinExistence type="predicted"/>
<feature type="transmembrane region" description="Helical" evidence="8">
    <location>
        <begin position="269"/>
        <end position="290"/>
    </location>
</feature>
<evidence type="ECO:0000256" key="6">
    <source>
        <dbReference type="ARBA" id="ARBA00023170"/>
    </source>
</evidence>
<evidence type="ECO:0000256" key="1">
    <source>
        <dbReference type="ARBA" id="ARBA00004141"/>
    </source>
</evidence>
<organism evidence="10 11">
    <name type="scientific">Adineta steineri</name>
    <dbReference type="NCBI Taxonomy" id="433720"/>
    <lineage>
        <taxon>Eukaryota</taxon>
        <taxon>Metazoa</taxon>
        <taxon>Spiralia</taxon>
        <taxon>Gnathifera</taxon>
        <taxon>Rotifera</taxon>
        <taxon>Eurotatoria</taxon>
        <taxon>Bdelloidea</taxon>
        <taxon>Adinetida</taxon>
        <taxon>Adinetidae</taxon>
        <taxon>Adineta</taxon>
    </lineage>
</organism>